<dbReference type="SUPFAM" id="SSF49785">
    <property type="entry name" value="Galactose-binding domain-like"/>
    <property type="match status" value="1"/>
</dbReference>
<dbReference type="EMBL" id="PTJE01000005">
    <property type="protein sequence ID" value="PPK94013.1"/>
    <property type="molecule type" value="Genomic_DNA"/>
</dbReference>
<protein>
    <submittedName>
        <fullName evidence="4">Complex I intermediate-associated protein 30 (CIA30)</fullName>
    </submittedName>
</protein>
<dbReference type="Gene3D" id="2.60.120.430">
    <property type="entry name" value="Galactose-binding lectin"/>
    <property type="match status" value="1"/>
</dbReference>
<evidence type="ECO:0000313" key="4">
    <source>
        <dbReference type="EMBL" id="PPK94013.1"/>
    </source>
</evidence>
<dbReference type="GO" id="GO:0051082">
    <property type="term" value="F:unfolded protein binding"/>
    <property type="evidence" value="ECO:0007669"/>
    <property type="project" value="TreeGrafter"/>
</dbReference>
<dbReference type="OrthoDB" id="1143594at2"/>
<organism evidence="4 5">
    <name type="scientific">Nonlabens xylanidelens</name>
    <dbReference type="NCBI Taxonomy" id="191564"/>
    <lineage>
        <taxon>Bacteria</taxon>
        <taxon>Pseudomonadati</taxon>
        <taxon>Bacteroidota</taxon>
        <taxon>Flavobacteriia</taxon>
        <taxon>Flavobacteriales</taxon>
        <taxon>Flavobacteriaceae</taxon>
        <taxon>Nonlabens</taxon>
    </lineage>
</organism>
<dbReference type="Pfam" id="PF08547">
    <property type="entry name" value="CIA30"/>
    <property type="match status" value="1"/>
</dbReference>
<evidence type="ECO:0000259" key="3">
    <source>
        <dbReference type="Pfam" id="PF08547"/>
    </source>
</evidence>
<reference evidence="4 5" key="1">
    <citation type="submission" date="2018-02" db="EMBL/GenBank/DDBJ databases">
        <title>Genomic Encyclopedia of Archaeal and Bacterial Type Strains, Phase II (KMG-II): from individual species to whole genera.</title>
        <authorList>
            <person name="Goeker M."/>
        </authorList>
    </citation>
    <scope>NUCLEOTIDE SEQUENCE [LARGE SCALE GENOMIC DNA]</scope>
    <source>
        <strain evidence="4 5">DSM 16809</strain>
    </source>
</reference>
<keyword evidence="5" id="KW-1185">Reference proteome</keyword>
<accession>A0A2S6IIG3</accession>
<comment type="similarity">
    <text evidence="1">Belongs to the CIA30 family.</text>
</comment>
<keyword evidence="2" id="KW-0143">Chaperone</keyword>
<name>A0A2S6IIG3_9FLAO</name>
<dbReference type="InterPro" id="IPR039131">
    <property type="entry name" value="NDUFAF1"/>
</dbReference>
<proteinExistence type="inferred from homology"/>
<dbReference type="RefSeq" id="WP_104515913.1">
    <property type="nucleotide sequence ID" value="NZ_MQVW01000002.1"/>
</dbReference>
<dbReference type="PANTHER" id="PTHR13194:SF18">
    <property type="entry name" value="COMPLEX I INTERMEDIATE-ASSOCIATED PROTEIN 30, MITOCHONDRIAL"/>
    <property type="match status" value="1"/>
</dbReference>
<dbReference type="InterPro" id="IPR008979">
    <property type="entry name" value="Galactose-bd-like_sf"/>
</dbReference>
<gene>
    <name evidence="4" type="ORF">LY01_02235</name>
</gene>
<dbReference type="GO" id="GO:0032981">
    <property type="term" value="P:mitochondrial respiratory chain complex I assembly"/>
    <property type="evidence" value="ECO:0007669"/>
    <property type="project" value="TreeGrafter"/>
</dbReference>
<dbReference type="InterPro" id="IPR013857">
    <property type="entry name" value="NADH-UbQ_OxRdtase-assoc_prot30"/>
</dbReference>
<evidence type="ECO:0000256" key="1">
    <source>
        <dbReference type="ARBA" id="ARBA00007884"/>
    </source>
</evidence>
<comment type="caution">
    <text evidence="4">The sequence shown here is derived from an EMBL/GenBank/DDBJ whole genome shotgun (WGS) entry which is preliminary data.</text>
</comment>
<evidence type="ECO:0000313" key="5">
    <source>
        <dbReference type="Proteomes" id="UP000239002"/>
    </source>
</evidence>
<evidence type="ECO:0000256" key="2">
    <source>
        <dbReference type="ARBA" id="ARBA00023186"/>
    </source>
</evidence>
<dbReference type="Proteomes" id="UP000239002">
    <property type="component" value="Unassembled WGS sequence"/>
</dbReference>
<feature type="domain" description="NADH:ubiquinone oxidoreductase intermediate-associated protein 30" evidence="3">
    <location>
        <begin position="13"/>
        <end position="165"/>
    </location>
</feature>
<dbReference type="AlphaFoldDB" id="A0A2S6IIG3"/>
<sequence length="171" mass="20038">MIKVNKIVPTEITFGKEQLRYQWLPFDDRVTGGKSSSIIEQHDNHITYSGTIRNINNSAWSCIRSNKIDQDLSQYTSIEIKLKTDGRPYAFEIEYNEGWQHEKIGFMIHTLPDNWTTVHFPIADFQHVKFGEIVDYDVDLSVLKHILRYNFYVAEGIVGDFKIEIESIKFF</sequence>
<dbReference type="PANTHER" id="PTHR13194">
    <property type="entry name" value="COMPLEX I INTERMEDIATE-ASSOCIATED PROTEIN 30"/>
    <property type="match status" value="1"/>
</dbReference>